<keyword evidence="2" id="KW-0723">Serine/threonine-protein kinase</keyword>
<sequence length="318" mass="36448">MSKRFIKRRRAAKLKQKFFQRNGGLILQQRLSSIEDNHKAKGKLFASTELDIATDHFNKSRILGQGGQGTVYKGMLIDGTIIAIKKSKVVNVRHVERFINEVIILSEINHRNVVRLLGFCLECEVPLLVYEFVPNGTLYQYLHDPCRGFPISWETRLRIANEIAGALSYLHFAAAIPIYHRDIKSSNILLDESYRAKVADFGTSKSITIDQTHVTTKVHGTVGYLDPEFFRTSQFTDKSDVYSFGVVLVELLTREKPICELRAEEGRCLATYFIILMEENRLSWEKEEINAVSNLAKRCLNLKGRYRPTMKEVAMELE</sequence>
<evidence type="ECO:0000256" key="2">
    <source>
        <dbReference type="ARBA" id="ARBA00022527"/>
    </source>
</evidence>
<comment type="caution">
    <text evidence="14">The sequence shown here is derived from an EMBL/GenBank/DDBJ whole genome shotgun (WGS) entry which is preliminary data.</text>
</comment>
<keyword evidence="4" id="KW-0812">Transmembrane</keyword>
<dbReference type="PIRSF" id="PIRSF000654">
    <property type="entry name" value="Integrin-linked_kinase"/>
    <property type="match status" value="1"/>
</dbReference>
<keyword evidence="3" id="KW-0808">Transferase</keyword>
<dbReference type="Gene3D" id="3.30.200.20">
    <property type="entry name" value="Phosphorylase Kinase, domain 1"/>
    <property type="match status" value="1"/>
</dbReference>
<feature type="domain" description="Protein kinase" evidence="13">
    <location>
        <begin position="57"/>
        <end position="318"/>
    </location>
</feature>
<dbReference type="FunFam" id="1.10.510.10:FF:000084">
    <property type="entry name" value="Wall-associated receptor kinase 2"/>
    <property type="match status" value="1"/>
</dbReference>
<organism evidence="14 15">
    <name type="scientific">Eucalyptus grandis</name>
    <name type="common">Flooded gum</name>
    <dbReference type="NCBI Taxonomy" id="71139"/>
    <lineage>
        <taxon>Eukaryota</taxon>
        <taxon>Viridiplantae</taxon>
        <taxon>Streptophyta</taxon>
        <taxon>Embryophyta</taxon>
        <taxon>Tracheophyta</taxon>
        <taxon>Spermatophyta</taxon>
        <taxon>Magnoliopsida</taxon>
        <taxon>eudicotyledons</taxon>
        <taxon>Gunneridae</taxon>
        <taxon>Pentapetalae</taxon>
        <taxon>rosids</taxon>
        <taxon>malvids</taxon>
        <taxon>Myrtales</taxon>
        <taxon>Myrtaceae</taxon>
        <taxon>Myrtoideae</taxon>
        <taxon>Eucalypteae</taxon>
        <taxon>Eucalyptus</taxon>
    </lineage>
</organism>
<dbReference type="PANTHER" id="PTHR27005">
    <property type="entry name" value="WALL-ASSOCIATED RECEPTOR KINASE-LIKE 21"/>
    <property type="match status" value="1"/>
</dbReference>
<dbReference type="SUPFAM" id="SSF56112">
    <property type="entry name" value="Protein kinase-like (PK-like)"/>
    <property type="match status" value="1"/>
</dbReference>
<evidence type="ECO:0000256" key="8">
    <source>
        <dbReference type="ARBA" id="ARBA00022840"/>
    </source>
</evidence>
<dbReference type="SMART" id="SM00220">
    <property type="entry name" value="S_TKc"/>
    <property type="match status" value="1"/>
</dbReference>
<dbReference type="InterPro" id="IPR011009">
    <property type="entry name" value="Kinase-like_dom_sf"/>
</dbReference>
<comment type="catalytic activity">
    <reaction evidence="11">
        <text>L-seryl-[protein] + ATP = O-phospho-L-seryl-[protein] + ADP + H(+)</text>
        <dbReference type="Rhea" id="RHEA:17989"/>
        <dbReference type="Rhea" id="RHEA-COMP:9863"/>
        <dbReference type="Rhea" id="RHEA-COMP:11604"/>
        <dbReference type="ChEBI" id="CHEBI:15378"/>
        <dbReference type="ChEBI" id="CHEBI:29999"/>
        <dbReference type="ChEBI" id="CHEBI:30616"/>
        <dbReference type="ChEBI" id="CHEBI:83421"/>
        <dbReference type="ChEBI" id="CHEBI:456216"/>
    </reaction>
</comment>
<comment type="subcellular location">
    <subcellularLocation>
        <location evidence="1">Membrane</location>
        <topology evidence="1">Single-pass type I membrane protein</topology>
    </subcellularLocation>
</comment>
<proteinExistence type="predicted"/>
<keyword evidence="9" id="KW-1133">Transmembrane helix</keyword>
<evidence type="ECO:0000256" key="1">
    <source>
        <dbReference type="ARBA" id="ARBA00004479"/>
    </source>
</evidence>
<dbReference type="FunFam" id="3.30.200.20:FF:000043">
    <property type="entry name" value="Wall-associated receptor kinase 2"/>
    <property type="match status" value="1"/>
</dbReference>
<evidence type="ECO:0000256" key="5">
    <source>
        <dbReference type="ARBA" id="ARBA00022729"/>
    </source>
</evidence>
<dbReference type="PANTHER" id="PTHR27005:SF526">
    <property type="entry name" value="WALL ASSOCIATED KINASE-LIKE PROTEIN"/>
    <property type="match status" value="1"/>
</dbReference>
<dbReference type="InterPro" id="IPR045274">
    <property type="entry name" value="WAK-like"/>
</dbReference>
<dbReference type="Gene3D" id="1.10.510.10">
    <property type="entry name" value="Transferase(Phosphotransferase) domain 1"/>
    <property type="match status" value="1"/>
</dbReference>
<keyword evidence="7" id="KW-0418">Kinase</keyword>
<keyword evidence="15" id="KW-1185">Reference proteome</keyword>
<comment type="catalytic activity">
    <reaction evidence="12">
        <text>L-threonyl-[protein] + ATP = O-phospho-L-threonyl-[protein] + ADP + H(+)</text>
        <dbReference type="Rhea" id="RHEA:46608"/>
        <dbReference type="Rhea" id="RHEA-COMP:11060"/>
        <dbReference type="Rhea" id="RHEA-COMP:11605"/>
        <dbReference type="ChEBI" id="CHEBI:15378"/>
        <dbReference type="ChEBI" id="CHEBI:30013"/>
        <dbReference type="ChEBI" id="CHEBI:30616"/>
        <dbReference type="ChEBI" id="CHEBI:61977"/>
        <dbReference type="ChEBI" id="CHEBI:456216"/>
    </reaction>
</comment>
<evidence type="ECO:0000256" key="9">
    <source>
        <dbReference type="ARBA" id="ARBA00022989"/>
    </source>
</evidence>
<dbReference type="InterPro" id="IPR000719">
    <property type="entry name" value="Prot_kinase_dom"/>
</dbReference>
<evidence type="ECO:0000256" key="10">
    <source>
        <dbReference type="ARBA" id="ARBA00023136"/>
    </source>
</evidence>
<evidence type="ECO:0000256" key="4">
    <source>
        <dbReference type="ARBA" id="ARBA00022692"/>
    </source>
</evidence>
<evidence type="ECO:0000259" key="13">
    <source>
        <dbReference type="PROSITE" id="PS50011"/>
    </source>
</evidence>
<dbReference type="Proteomes" id="UP000030711">
    <property type="component" value="Unassembled WGS sequence"/>
</dbReference>
<evidence type="ECO:0000256" key="12">
    <source>
        <dbReference type="ARBA" id="ARBA00047951"/>
    </source>
</evidence>
<evidence type="ECO:0000313" key="15">
    <source>
        <dbReference type="Proteomes" id="UP000030711"/>
    </source>
</evidence>
<keyword evidence="6" id="KW-0547">Nucleotide-binding</keyword>
<reference evidence="14 15" key="1">
    <citation type="journal article" date="2014" name="Nature">
        <title>The genome of Eucalyptus grandis.</title>
        <authorList>
            <person name="Myburg A.A."/>
            <person name="Grattapaglia D."/>
            <person name="Tuskan G.A."/>
            <person name="Hellsten U."/>
            <person name="Hayes R.D."/>
            <person name="Grimwood J."/>
            <person name="Jenkins J."/>
            <person name="Lindquist E."/>
            <person name="Tice H."/>
            <person name="Bauer D."/>
            <person name="Goodstein D.M."/>
            <person name="Dubchak I."/>
            <person name="Poliakov A."/>
            <person name="Mizrachi E."/>
            <person name="Kullan A.R."/>
            <person name="Hussey S.G."/>
            <person name="Pinard D."/>
            <person name="van der Merwe K."/>
            <person name="Singh P."/>
            <person name="van Jaarsveld I."/>
            <person name="Silva-Junior O.B."/>
            <person name="Togawa R.C."/>
            <person name="Pappas M.R."/>
            <person name="Faria D.A."/>
            <person name="Sansaloni C.P."/>
            <person name="Petroli C.D."/>
            <person name="Yang X."/>
            <person name="Ranjan P."/>
            <person name="Tschaplinski T.J."/>
            <person name="Ye C.Y."/>
            <person name="Li T."/>
            <person name="Sterck L."/>
            <person name="Vanneste K."/>
            <person name="Murat F."/>
            <person name="Soler M."/>
            <person name="Clemente H.S."/>
            <person name="Saidi N."/>
            <person name="Cassan-Wang H."/>
            <person name="Dunand C."/>
            <person name="Hefer C.A."/>
            <person name="Bornberg-Bauer E."/>
            <person name="Kersting A.R."/>
            <person name="Vining K."/>
            <person name="Amarasinghe V."/>
            <person name="Ranik M."/>
            <person name="Naithani S."/>
            <person name="Elser J."/>
            <person name="Boyd A.E."/>
            <person name="Liston A."/>
            <person name="Spatafora J.W."/>
            <person name="Dharmwardhana P."/>
            <person name="Raja R."/>
            <person name="Sullivan C."/>
            <person name="Romanel E."/>
            <person name="Alves-Ferreira M."/>
            <person name="Kulheim C."/>
            <person name="Foley W."/>
            <person name="Carocha V."/>
            <person name="Paiva J."/>
            <person name="Kudrna D."/>
            <person name="Brommonschenkel S.H."/>
            <person name="Pasquali G."/>
            <person name="Byrne M."/>
            <person name="Rigault P."/>
            <person name="Tibbits J."/>
            <person name="Spokevicius A."/>
            <person name="Jones R.C."/>
            <person name="Steane D.A."/>
            <person name="Vaillancourt R.E."/>
            <person name="Potts B.M."/>
            <person name="Joubert F."/>
            <person name="Barry K."/>
            <person name="Pappas G.J."/>
            <person name="Strauss S.H."/>
            <person name="Jaiswal P."/>
            <person name="Grima-Pettenati J."/>
            <person name="Salse J."/>
            <person name="Van de Peer Y."/>
            <person name="Rokhsar D.S."/>
            <person name="Schmutz J."/>
        </authorList>
    </citation>
    <scope>NUCLEOTIDE SEQUENCE [LARGE SCALE GENOMIC DNA]</scope>
    <source>
        <strain evidence="15">cv. BRASUZ1</strain>
        <tissue evidence="14">Leaf extractions</tissue>
    </source>
</reference>
<dbReference type="GO" id="GO:0007166">
    <property type="term" value="P:cell surface receptor signaling pathway"/>
    <property type="evidence" value="ECO:0007669"/>
    <property type="project" value="InterPro"/>
</dbReference>
<evidence type="ECO:0000256" key="3">
    <source>
        <dbReference type="ARBA" id="ARBA00022679"/>
    </source>
</evidence>
<name>A0AAD9WHL3_EUCGR</name>
<accession>A0AAD9WHL3</accession>
<dbReference type="GO" id="GO:0005524">
    <property type="term" value="F:ATP binding"/>
    <property type="evidence" value="ECO:0007669"/>
    <property type="project" value="UniProtKB-KW"/>
</dbReference>
<dbReference type="AlphaFoldDB" id="A0AAD9WHL3"/>
<protein>
    <recommendedName>
        <fullName evidence="13">Protein kinase domain-containing protein</fullName>
    </recommendedName>
</protein>
<dbReference type="GO" id="GO:0016020">
    <property type="term" value="C:membrane"/>
    <property type="evidence" value="ECO:0007669"/>
    <property type="project" value="UniProtKB-SubCell"/>
</dbReference>
<evidence type="ECO:0000313" key="14">
    <source>
        <dbReference type="EMBL" id="KAK2631696.1"/>
    </source>
</evidence>
<gene>
    <name evidence="14" type="ORF">EUGRSUZ_L02564</name>
</gene>
<dbReference type="Pfam" id="PF00069">
    <property type="entry name" value="Pkinase"/>
    <property type="match status" value="1"/>
</dbReference>
<dbReference type="InterPro" id="IPR008271">
    <property type="entry name" value="Ser/Thr_kinase_AS"/>
</dbReference>
<evidence type="ECO:0000256" key="6">
    <source>
        <dbReference type="ARBA" id="ARBA00022741"/>
    </source>
</evidence>
<keyword evidence="10" id="KW-0472">Membrane</keyword>
<dbReference type="PROSITE" id="PS00108">
    <property type="entry name" value="PROTEIN_KINASE_ST"/>
    <property type="match status" value="1"/>
</dbReference>
<dbReference type="EMBL" id="MU849266">
    <property type="protein sequence ID" value="KAK2631696.1"/>
    <property type="molecule type" value="Genomic_DNA"/>
</dbReference>
<dbReference type="GO" id="GO:0004674">
    <property type="term" value="F:protein serine/threonine kinase activity"/>
    <property type="evidence" value="ECO:0007669"/>
    <property type="project" value="UniProtKB-KW"/>
</dbReference>
<evidence type="ECO:0000256" key="11">
    <source>
        <dbReference type="ARBA" id="ARBA00047558"/>
    </source>
</evidence>
<keyword evidence="5" id="KW-0732">Signal</keyword>
<dbReference type="PROSITE" id="PS50011">
    <property type="entry name" value="PROTEIN_KINASE_DOM"/>
    <property type="match status" value="1"/>
</dbReference>
<evidence type="ECO:0000256" key="7">
    <source>
        <dbReference type="ARBA" id="ARBA00022777"/>
    </source>
</evidence>
<keyword evidence="8" id="KW-0067">ATP-binding</keyword>